<name>A0A511MQD0_9NOCA</name>
<dbReference type="AlphaFoldDB" id="A0A511MQD0"/>
<gene>
    <name evidence="2" type="ORF">NN4_67150</name>
</gene>
<evidence type="ECO:0000313" key="2">
    <source>
        <dbReference type="EMBL" id="GEM42196.1"/>
    </source>
</evidence>
<dbReference type="InterPro" id="IPR013207">
    <property type="entry name" value="LGFP"/>
</dbReference>
<feature type="compositionally biased region" description="Polar residues" evidence="1">
    <location>
        <begin position="1"/>
        <end position="14"/>
    </location>
</feature>
<sequence>MDRLDNNSSENQAGHRQIRNGVVSGSSKAMKRCAAVLSVAAVVAGGVSLSAPTASAGEVCGYFIGGAIERKWIDKGGLGGPLGCPTSDELTNPDGDGKRSHFGDRGIIYWRNYTGAHPVWGMILQTWGNNGYERSKWRYPKTDEWEQSSNGFRSYIQDFECGRIAITSGVPGATYICD</sequence>
<dbReference type="Proteomes" id="UP000321424">
    <property type="component" value="Unassembled WGS sequence"/>
</dbReference>
<organism evidence="2 3">
    <name type="scientific">Nocardia ninae NBRC 108245</name>
    <dbReference type="NCBI Taxonomy" id="1210091"/>
    <lineage>
        <taxon>Bacteria</taxon>
        <taxon>Bacillati</taxon>
        <taxon>Actinomycetota</taxon>
        <taxon>Actinomycetes</taxon>
        <taxon>Mycobacteriales</taxon>
        <taxon>Nocardiaceae</taxon>
        <taxon>Nocardia</taxon>
    </lineage>
</organism>
<dbReference type="Pfam" id="PF08310">
    <property type="entry name" value="LGFP"/>
    <property type="match status" value="1"/>
</dbReference>
<dbReference type="RefSeq" id="WP_246181212.1">
    <property type="nucleotide sequence ID" value="NZ_BJXA01000064.1"/>
</dbReference>
<protein>
    <submittedName>
        <fullName evidence="2">Uncharacterized protein</fullName>
    </submittedName>
</protein>
<reference evidence="2 3" key="1">
    <citation type="submission" date="2019-07" db="EMBL/GenBank/DDBJ databases">
        <title>Whole genome shotgun sequence of Nocardia ninae NBRC 108245.</title>
        <authorList>
            <person name="Hosoyama A."/>
            <person name="Uohara A."/>
            <person name="Ohji S."/>
            <person name="Ichikawa N."/>
        </authorList>
    </citation>
    <scope>NUCLEOTIDE SEQUENCE [LARGE SCALE GENOMIC DNA]</scope>
    <source>
        <strain evidence="2 3">NBRC 108245</strain>
    </source>
</reference>
<evidence type="ECO:0000256" key="1">
    <source>
        <dbReference type="SAM" id="MobiDB-lite"/>
    </source>
</evidence>
<keyword evidence="3" id="KW-1185">Reference proteome</keyword>
<dbReference type="EMBL" id="BJXA01000064">
    <property type="protein sequence ID" value="GEM42196.1"/>
    <property type="molecule type" value="Genomic_DNA"/>
</dbReference>
<accession>A0A511MQD0</accession>
<evidence type="ECO:0000313" key="3">
    <source>
        <dbReference type="Proteomes" id="UP000321424"/>
    </source>
</evidence>
<feature type="region of interest" description="Disordered" evidence="1">
    <location>
        <begin position="1"/>
        <end position="23"/>
    </location>
</feature>
<comment type="caution">
    <text evidence="2">The sequence shown here is derived from an EMBL/GenBank/DDBJ whole genome shotgun (WGS) entry which is preliminary data.</text>
</comment>
<proteinExistence type="predicted"/>